<feature type="domain" description="ISXO2-like transposase" evidence="1">
    <location>
        <begin position="141"/>
        <end position="296"/>
    </location>
</feature>
<dbReference type="EMBL" id="CP053832">
    <property type="protein sequence ID" value="QKF84629.1"/>
    <property type="molecule type" value="Genomic_DNA"/>
</dbReference>
<reference evidence="5 7" key="1">
    <citation type="submission" date="2020-05" db="EMBL/GenBank/DDBJ databases">
        <title>Complete genome sequencing of Campylobacter and Arcobacter type strains.</title>
        <authorList>
            <person name="Miller W.G."/>
            <person name="Yee E."/>
        </authorList>
    </citation>
    <scope>NUCLEOTIDE SEQUENCE [LARGE SCALE GENOMIC DNA]</scope>
    <source>
        <strain evidence="5 7">LMG 6451</strain>
    </source>
</reference>
<dbReference type="InterPro" id="IPR003220">
    <property type="entry name" value="InsA_N_dom_Znf"/>
</dbReference>
<dbReference type="InterPro" id="IPR024445">
    <property type="entry name" value="Tnp_ISXO2-like"/>
</dbReference>
<dbReference type="EMBL" id="CP053832">
    <property type="protein sequence ID" value="QKF84225.1"/>
    <property type="molecule type" value="Genomic_DNA"/>
</dbReference>
<evidence type="ECO:0000313" key="5">
    <source>
        <dbReference type="EMBL" id="QKF85013.1"/>
    </source>
</evidence>
<proteinExistence type="predicted"/>
<evidence type="ECO:0000313" key="6">
    <source>
        <dbReference type="EMBL" id="QKF85138.1"/>
    </source>
</evidence>
<dbReference type="GeneID" id="77176624"/>
<evidence type="ECO:0000259" key="1">
    <source>
        <dbReference type="SMART" id="SM01126"/>
    </source>
</evidence>
<dbReference type="Pfam" id="PF03811">
    <property type="entry name" value="Zn_ribbon_InsA"/>
    <property type="match status" value="1"/>
</dbReference>
<dbReference type="EMBL" id="CP053832">
    <property type="protein sequence ID" value="QKF85138.1"/>
    <property type="molecule type" value="Genomic_DNA"/>
</dbReference>
<evidence type="ECO:0000313" key="2">
    <source>
        <dbReference type="EMBL" id="QKF84225.1"/>
    </source>
</evidence>
<dbReference type="PANTHER" id="PTHR33293">
    <property type="entry name" value="INSERTION ELEMENT IS1 1 PROTEIN INSB-RELATED"/>
    <property type="match status" value="1"/>
</dbReference>
<name>A0A381E9L8_9BACT</name>
<dbReference type="OrthoDB" id="5362346at2"/>
<dbReference type="EMBL" id="CP053832">
    <property type="protein sequence ID" value="QKF84695.1"/>
    <property type="molecule type" value="Genomic_DNA"/>
</dbReference>
<dbReference type="Proteomes" id="UP000509722">
    <property type="component" value="Chromosome"/>
</dbReference>
<dbReference type="EMBL" id="CP053832">
    <property type="protein sequence ID" value="QKF85013.1"/>
    <property type="molecule type" value="Genomic_DNA"/>
</dbReference>
<accession>A0A381E9L8</accession>
<gene>
    <name evidence="2" type="ORF">CURT_0734</name>
    <name evidence="3" type="ORF">CURT_1157</name>
    <name evidence="4" type="ORF">CURT_1233</name>
    <name evidence="5" type="ORF">CURT_1576</name>
    <name evidence="6" type="ORF">CURT_1716</name>
</gene>
<protein>
    <submittedName>
        <fullName evidence="5">Transposase, IS1595 family (InsA domain)</fullName>
    </submittedName>
</protein>
<dbReference type="Pfam" id="PF12762">
    <property type="entry name" value="DDE_Tnp_IS1595"/>
    <property type="match status" value="1"/>
</dbReference>
<evidence type="ECO:0000313" key="7">
    <source>
        <dbReference type="Proteomes" id="UP000509722"/>
    </source>
</evidence>
<dbReference type="PANTHER" id="PTHR33293:SF1">
    <property type="entry name" value="INSERTION ELEMENT IS1 1 PROTEIN INSB-RELATED"/>
    <property type="match status" value="1"/>
</dbReference>
<dbReference type="SMART" id="SM01126">
    <property type="entry name" value="DDE_Tnp_IS1595"/>
    <property type="match status" value="1"/>
</dbReference>
<dbReference type="NCBIfam" id="NF033547">
    <property type="entry name" value="transpos_IS1595"/>
    <property type="match status" value="1"/>
</dbReference>
<dbReference type="RefSeq" id="WP_018713961.1">
    <property type="nucleotide sequence ID" value="NZ_CP053832.1"/>
</dbReference>
<evidence type="ECO:0000313" key="3">
    <source>
        <dbReference type="EMBL" id="QKF84629.1"/>
    </source>
</evidence>
<dbReference type="InterPro" id="IPR051354">
    <property type="entry name" value="Transposase_27_IS1"/>
</dbReference>
<dbReference type="AlphaFoldDB" id="A0A381E9L8"/>
<organism evidence="5 7">
    <name type="scientific">Campylobacter ureolyticus</name>
    <dbReference type="NCBI Taxonomy" id="827"/>
    <lineage>
        <taxon>Bacteria</taxon>
        <taxon>Pseudomonadati</taxon>
        <taxon>Campylobacterota</taxon>
        <taxon>Epsilonproteobacteria</taxon>
        <taxon>Campylobacterales</taxon>
        <taxon>Campylobacteraceae</taxon>
        <taxon>Campylobacter</taxon>
    </lineage>
</organism>
<dbReference type="GO" id="GO:0006313">
    <property type="term" value="P:DNA transposition"/>
    <property type="evidence" value="ECO:0007669"/>
    <property type="project" value="InterPro"/>
</dbReference>
<sequence length="340" mass="39179">MKNKTTELDIILQLFNSLSNDDKKSFIKEIKNKETSNKVSIKKEIKYCPHCKSTKFVKNGKSSNTQRFLCRDCNKTFTTTNNTIFFSVKKDIKTWKLYIHCMIEKYSLRKTAKICNISLPTAFAWRHKILDALQIMMSEVELNGIVEADETFIPLSFKGNHKNFKLPRLAKKRGTPATKRGLSREQVCVSCGINLNCLSIAKVSNLGKPKLKDLEKVLNGKIIKDSMFVTDSFRAYLKLAKDMELSHIRIPRNKYKAGTFNIQTINSYHSRLKAMITYNFKGVSTKYLNNYLVYHNFVNFAKDNKNDKEIILFDFIQENDCISKSINIANRPNIPLPDVA</sequence>
<evidence type="ECO:0000313" key="4">
    <source>
        <dbReference type="EMBL" id="QKF84695.1"/>
    </source>
</evidence>